<evidence type="ECO:0000256" key="2">
    <source>
        <dbReference type="SAM" id="Phobius"/>
    </source>
</evidence>
<evidence type="ECO:0000313" key="3">
    <source>
        <dbReference type="Proteomes" id="UP000515156"/>
    </source>
</evidence>
<dbReference type="PANTHER" id="PTHR47740">
    <property type="entry name" value="LCK-INTERACTING TRANSMEMBRANE ADAPTER 1, LIME1"/>
    <property type="match status" value="1"/>
</dbReference>
<dbReference type="OrthoDB" id="9939965at2759"/>
<dbReference type="Proteomes" id="UP000515156">
    <property type="component" value="Chromosome 8"/>
</dbReference>
<feature type="compositionally biased region" description="Polar residues" evidence="1">
    <location>
        <begin position="206"/>
        <end position="215"/>
    </location>
</feature>
<dbReference type="AlphaFoldDB" id="A0A6P7YSQ7"/>
<keyword evidence="2 4" id="KW-0812">Transmembrane</keyword>
<feature type="transmembrane region" description="Helical" evidence="2">
    <location>
        <begin position="12"/>
        <end position="33"/>
    </location>
</feature>
<evidence type="ECO:0000256" key="1">
    <source>
        <dbReference type="SAM" id="MobiDB-lite"/>
    </source>
</evidence>
<dbReference type="PANTHER" id="PTHR47740:SF1">
    <property type="entry name" value="LCK-INTERACTING TRANSMEMBRANE ADAPTER 1"/>
    <property type="match status" value="1"/>
</dbReference>
<name>A0A6P7YSQ7_9AMPH</name>
<dbReference type="RefSeq" id="XP_030068003.1">
    <property type="nucleotide sequence ID" value="XM_030212143.1"/>
</dbReference>
<proteinExistence type="predicted"/>
<dbReference type="GeneID" id="115476032"/>
<dbReference type="GO" id="GO:0019815">
    <property type="term" value="C:B cell receptor complex"/>
    <property type="evidence" value="ECO:0007669"/>
    <property type="project" value="TreeGrafter"/>
</dbReference>
<dbReference type="KEGG" id="muo:115476032"/>
<dbReference type="FunCoup" id="A0A6P7YSQ7">
    <property type="interactions" value="30"/>
</dbReference>
<keyword evidence="3" id="KW-1185">Reference proteome</keyword>
<sequence>MASPPTPSRAEASLLLFATLLGLLLSVTICVICKKKRRKKKILVDRVKLVDVSLVRQTQLRSLSKSDTKLHELKRVQARERHQRPASMDFLCLSDFGREYPLQGSGSNILQHRQLPQTPLCNPSNTALSGEHTYSNLRFTIQPKADPSVFYESVTVTEASPLPGTQERCNPAMAAVRQEQEVISEYAGVTKSKRAQKERELEGAASENSPSQSRTLRYREAGIGNATAEKVEEMYSTVCKKRPHNPAPPSPENIPDVETCPVLTPYTPDSMVVFPEYGLQKAKIGACSEALRDPAYEAIDVIWKKKGTSSAANYCPQENFYESISEVREGL</sequence>
<protein>
    <submittedName>
        <fullName evidence="4">Lck-interacting transmembrane adapter 1</fullName>
    </submittedName>
</protein>
<dbReference type="CTD" id="54923"/>
<keyword evidence="2" id="KW-0472">Membrane</keyword>
<gene>
    <name evidence="4" type="primary">LIME1</name>
</gene>
<organism evidence="3 4">
    <name type="scientific">Microcaecilia unicolor</name>
    <dbReference type="NCBI Taxonomy" id="1415580"/>
    <lineage>
        <taxon>Eukaryota</taxon>
        <taxon>Metazoa</taxon>
        <taxon>Chordata</taxon>
        <taxon>Craniata</taxon>
        <taxon>Vertebrata</taxon>
        <taxon>Euteleostomi</taxon>
        <taxon>Amphibia</taxon>
        <taxon>Gymnophiona</taxon>
        <taxon>Siphonopidae</taxon>
        <taxon>Microcaecilia</taxon>
    </lineage>
</organism>
<dbReference type="GO" id="GO:0019901">
    <property type="term" value="F:protein kinase binding"/>
    <property type="evidence" value="ECO:0007669"/>
    <property type="project" value="TreeGrafter"/>
</dbReference>
<accession>A0A6P7YSQ7</accession>
<dbReference type="InterPro" id="IPR026072">
    <property type="entry name" value="Lime1"/>
</dbReference>
<evidence type="ECO:0000313" key="4">
    <source>
        <dbReference type="RefSeq" id="XP_030068003.1"/>
    </source>
</evidence>
<keyword evidence="2" id="KW-1133">Transmembrane helix</keyword>
<feature type="region of interest" description="Disordered" evidence="1">
    <location>
        <begin position="189"/>
        <end position="216"/>
    </location>
</feature>
<dbReference type="InParanoid" id="A0A6P7YSQ7"/>
<reference evidence="4" key="1">
    <citation type="submission" date="2025-08" db="UniProtKB">
        <authorList>
            <consortium name="RefSeq"/>
        </authorList>
    </citation>
    <scope>IDENTIFICATION</scope>
</reference>
<dbReference type="GO" id="GO:0050852">
    <property type="term" value="P:T cell receptor signaling pathway"/>
    <property type="evidence" value="ECO:0007669"/>
    <property type="project" value="InterPro"/>
</dbReference>
<dbReference type="GO" id="GO:0050853">
    <property type="term" value="P:B cell receptor signaling pathway"/>
    <property type="evidence" value="ECO:0007669"/>
    <property type="project" value="InterPro"/>
</dbReference>
<dbReference type="Pfam" id="PF15332">
    <property type="entry name" value="LIME1"/>
    <property type="match status" value="1"/>
</dbReference>